<name>A0A1W1V7M5_9PAST</name>
<evidence type="ECO:0000313" key="6">
    <source>
        <dbReference type="EMBL" id="SMB89286.1"/>
    </source>
</evidence>
<dbReference type="CDD" id="cd00801">
    <property type="entry name" value="INT_P4_C"/>
    <property type="match status" value="1"/>
</dbReference>
<evidence type="ECO:0000313" key="7">
    <source>
        <dbReference type="Proteomes" id="UP000192408"/>
    </source>
</evidence>
<keyword evidence="4" id="KW-0233">DNA recombination</keyword>
<proteinExistence type="inferred from homology"/>
<dbReference type="InterPro" id="IPR013762">
    <property type="entry name" value="Integrase-like_cat_sf"/>
</dbReference>
<dbReference type="InterPro" id="IPR002104">
    <property type="entry name" value="Integrase_catalytic"/>
</dbReference>
<dbReference type="InterPro" id="IPR053876">
    <property type="entry name" value="Phage_int_M"/>
</dbReference>
<gene>
    <name evidence="6" type="ORF">SAMN05660772_02865</name>
</gene>
<accession>A0A1W1V7M5</accession>
<evidence type="ECO:0000256" key="2">
    <source>
        <dbReference type="ARBA" id="ARBA00022908"/>
    </source>
</evidence>
<evidence type="ECO:0000259" key="5">
    <source>
        <dbReference type="PROSITE" id="PS51898"/>
    </source>
</evidence>
<evidence type="ECO:0000256" key="4">
    <source>
        <dbReference type="ARBA" id="ARBA00023172"/>
    </source>
</evidence>
<sequence>MKFKEISDMWLDFHSEKVKLHTSKYVNSLILKYLSSLNDTDCDNIKPSLIFDIIKDIESRYAAKRTLGIVVSIFDYAGAMGYVEYNPAARLTNFIPPHTIRNHPTILNPQELIRLLKAMEKYKYGSASVKNALKMIIYTAQRRSEIIGAQWSEIDLYNRVWTIPAHRMKMGIEQRIPITEPMVNLLYEQKKYSHNEYIFSSVNKNNRCGHVHKSSPSILIYSLGYKGKQTIHGFRTTFSSLANDAGSWNPDAIELQLAHKIRGVRGVYNKSDYFSERVRMMAWWNNQIDFWISL</sequence>
<keyword evidence="2" id="KW-0229">DNA integration</keyword>
<dbReference type="STRING" id="1122938.SAMN05660772_02865"/>
<dbReference type="GO" id="GO:0006310">
    <property type="term" value="P:DNA recombination"/>
    <property type="evidence" value="ECO:0007669"/>
    <property type="project" value="UniProtKB-KW"/>
</dbReference>
<dbReference type="InterPro" id="IPR010998">
    <property type="entry name" value="Integrase_recombinase_N"/>
</dbReference>
<dbReference type="SUPFAM" id="SSF56349">
    <property type="entry name" value="DNA breaking-rejoining enzymes"/>
    <property type="match status" value="1"/>
</dbReference>
<comment type="similarity">
    <text evidence="1">Belongs to the 'phage' integrase family.</text>
</comment>
<dbReference type="PANTHER" id="PTHR30629:SF2">
    <property type="entry name" value="PROPHAGE INTEGRASE INTS-RELATED"/>
    <property type="match status" value="1"/>
</dbReference>
<evidence type="ECO:0000256" key="3">
    <source>
        <dbReference type="ARBA" id="ARBA00023125"/>
    </source>
</evidence>
<dbReference type="Proteomes" id="UP000192408">
    <property type="component" value="Unassembled WGS sequence"/>
</dbReference>
<dbReference type="EMBL" id="FWWV01000058">
    <property type="protein sequence ID" value="SMB89286.1"/>
    <property type="molecule type" value="Genomic_DNA"/>
</dbReference>
<dbReference type="RefSeq" id="WP_084257954.1">
    <property type="nucleotide sequence ID" value="NZ_FWWV01000058.1"/>
</dbReference>
<dbReference type="PROSITE" id="PS51898">
    <property type="entry name" value="TYR_RECOMBINASE"/>
    <property type="match status" value="1"/>
</dbReference>
<dbReference type="Gene3D" id="1.10.443.10">
    <property type="entry name" value="Intergrase catalytic core"/>
    <property type="match status" value="1"/>
</dbReference>
<feature type="domain" description="Tyr recombinase" evidence="5">
    <location>
        <begin position="102"/>
        <end position="281"/>
    </location>
</feature>
<dbReference type="InterPro" id="IPR011010">
    <property type="entry name" value="DNA_brk_join_enz"/>
</dbReference>
<evidence type="ECO:0000256" key="1">
    <source>
        <dbReference type="ARBA" id="ARBA00008857"/>
    </source>
</evidence>
<dbReference type="Gene3D" id="1.10.150.130">
    <property type="match status" value="1"/>
</dbReference>
<keyword evidence="3" id="KW-0238">DNA-binding</keyword>
<dbReference type="AlphaFoldDB" id="A0A1W1V7M5"/>
<dbReference type="Pfam" id="PF22022">
    <property type="entry name" value="Phage_int_M"/>
    <property type="match status" value="1"/>
</dbReference>
<organism evidence="6 7">
    <name type="scientific">Pasteurella testudinis DSM 23072</name>
    <dbReference type="NCBI Taxonomy" id="1122938"/>
    <lineage>
        <taxon>Bacteria</taxon>
        <taxon>Pseudomonadati</taxon>
        <taxon>Pseudomonadota</taxon>
        <taxon>Gammaproteobacteria</taxon>
        <taxon>Pasteurellales</taxon>
        <taxon>Pasteurellaceae</taxon>
        <taxon>Pasteurella</taxon>
    </lineage>
</organism>
<keyword evidence="7" id="KW-1185">Reference proteome</keyword>
<dbReference type="PANTHER" id="PTHR30629">
    <property type="entry name" value="PROPHAGE INTEGRASE"/>
    <property type="match status" value="1"/>
</dbReference>
<dbReference type="GO" id="GO:0003677">
    <property type="term" value="F:DNA binding"/>
    <property type="evidence" value="ECO:0007669"/>
    <property type="project" value="UniProtKB-KW"/>
</dbReference>
<dbReference type="GO" id="GO:0015074">
    <property type="term" value="P:DNA integration"/>
    <property type="evidence" value="ECO:0007669"/>
    <property type="project" value="UniProtKB-KW"/>
</dbReference>
<dbReference type="Pfam" id="PF00589">
    <property type="entry name" value="Phage_integrase"/>
    <property type="match status" value="1"/>
</dbReference>
<reference evidence="7" key="1">
    <citation type="submission" date="2017-04" db="EMBL/GenBank/DDBJ databases">
        <authorList>
            <person name="Varghese N."/>
            <person name="Submissions S."/>
        </authorList>
    </citation>
    <scope>NUCLEOTIDE SEQUENCE [LARGE SCALE GENOMIC DNA]</scope>
    <source>
        <strain evidence="7">DSM 23072</strain>
    </source>
</reference>
<dbReference type="InterPro" id="IPR050808">
    <property type="entry name" value="Phage_Integrase"/>
</dbReference>
<protein>
    <submittedName>
        <fullName evidence="6">Integrase</fullName>
    </submittedName>
</protein>